<evidence type="ECO:0000259" key="4">
    <source>
        <dbReference type="Pfam" id="PF13407"/>
    </source>
</evidence>
<accession>A0ABT4T1W0</accession>
<dbReference type="Pfam" id="PF13407">
    <property type="entry name" value="Peripla_BP_4"/>
    <property type="match status" value="1"/>
</dbReference>
<dbReference type="Gene3D" id="3.40.50.2300">
    <property type="match status" value="2"/>
</dbReference>
<dbReference type="PANTHER" id="PTHR30036:SF1">
    <property type="entry name" value="D-XYLOSE-BINDING PERIPLASMIC PROTEIN"/>
    <property type="match status" value="1"/>
</dbReference>
<comment type="subcellular location">
    <subcellularLocation>
        <location evidence="1">Cell envelope</location>
    </subcellularLocation>
</comment>
<dbReference type="SUPFAM" id="SSF53822">
    <property type="entry name" value="Periplasmic binding protein-like I"/>
    <property type="match status" value="1"/>
</dbReference>
<evidence type="ECO:0000313" key="5">
    <source>
        <dbReference type="EMBL" id="MDA0643506.1"/>
    </source>
</evidence>
<dbReference type="EMBL" id="JAPNUD010000068">
    <property type="protein sequence ID" value="MDA0643506.1"/>
    <property type="molecule type" value="Genomic_DNA"/>
</dbReference>
<proteinExistence type="predicted"/>
<name>A0ABT4T1W0_9ACTN</name>
<dbReference type="PANTHER" id="PTHR30036">
    <property type="entry name" value="D-XYLOSE-BINDING PERIPLASMIC PROTEIN"/>
    <property type="match status" value="1"/>
</dbReference>
<dbReference type="PROSITE" id="PS51257">
    <property type="entry name" value="PROKAR_LIPOPROTEIN"/>
    <property type="match status" value="1"/>
</dbReference>
<dbReference type="RefSeq" id="WP_271277760.1">
    <property type="nucleotide sequence ID" value="NZ_BAABFD010000018.1"/>
</dbReference>
<keyword evidence="6" id="KW-1185">Reference proteome</keyword>
<protein>
    <submittedName>
        <fullName evidence="5">Substrate-binding domain-containing protein</fullName>
    </submittedName>
</protein>
<feature type="domain" description="Periplasmic binding protein" evidence="4">
    <location>
        <begin position="60"/>
        <end position="271"/>
    </location>
</feature>
<keyword evidence="2 3" id="KW-0732">Signal</keyword>
<feature type="chain" id="PRO_5045961504" evidence="3">
    <location>
        <begin position="25"/>
        <end position="373"/>
    </location>
</feature>
<evidence type="ECO:0000256" key="1">
    <source>
        <dbReference type="ARBA" id="ARBA00004196"/>
    </source>
</evidence>
<dbReference type="InterPro" id="IPR028082">
    <property type="entry name" value="Peripla_BP_I"/>
</dbReference>
<dbReference type="InterPro" id="IPR050555">
    <property type="entry name" value="Bact_Solute-Bind_Prot2"/>
</dbReference>
<organism evidence="5 6">
    <name type="scientific">Nonomuraea ferruginea</name>
    <dbReference type="NCBI Taxonomy" id="46174"/>
    <lineage>
        <taxon>Bacteria</taxon>
        <taxon>Bacillati</taxon>
        <taxon>Actinomycetota</taxon>
        <taxon>Actinomycetes</taxon>
        <taxon>Streptosporangiales</taxon>
        <taxon>Streptosporangiaceae</taxon>
        <taxon>Nonomuraea</taxon>
    </lineage>
</organism>
<evidence type="ECO:0000313" key="6">
    <source>
        <dbReference type="Proteomes" id="UP001212498"/>
    </source>
</evidence>
<feature type="signal peptide" evidence="3">
    <location>
        <begin position="1"/>
        <end position="24"/>
    </location>
</feature>
<gene>
    <name evidence="5" type="ORF">OUY24_22995</name>
</gene>
<reference evidence="5 6" key="1">
    <citation type="submission" date="2022-11" db="EMBL/GenBank/DDBJ databases">
        <title>Nonomuraea corallina sp. nov., a new species of the genus Nonomuraea isolated from sea side sediment in Thai sea.</title>
        <authorList>
            <person name="Ngamcharungchit C."/>
            <person name="Matsumoto A."/>
            <person name="Suriyachadkun C."/>
            <person name="Panbangred W."/>
            <person name="Inahashi Y."/>
            <person name="Intra B."/>
        </authorList>
    </citation>
    <scope>NUCLEOTIDE SEQUENCE [LARGE SCALE GENOMIC DNA]</scope>
    <source>
        <strain evidence="5 6">DSM 43553</strain>
    </source>
</reference>
<sequence>MSTSRLRRWPLKAVAIMSLTAAVAACGGSTDTAEPAAGESSADKKVFIGFANFAEPESPVLKALDTGMRKEAEKRSWDLVVLNNDRDGPTAVSNAETMVAQGVTHAVEFQGDGKVAPQLMDTFNAANIPVIAIDIAHPGAHFFGINNVEAGRLSGLAGGNHAKENWDCKPDLVTLLENEASGDVALLRTEGILKGLKEACPDLPDDVIQRRNSPTTPDGAQGVARDILVSKPDAKNILALGGNDNMVIGTINAAEQLGRAGNVFGYGLGADLMLFGVDTPGLGGSTAFWYEGYAKEIFKLLDKIVAGEAPAVVDSPTDPNAHFNPACQFPNDQVKSIPSLDQRIEELYAGDAGSASAAEKYCPEGVETYGLKG</sequence>
<comment type="caution">
    <text evidence="5">The sequence shown here is derived from an EMBL/GenBank/DDBJ whole genome shotgun (WGS) entry which is preliminary data.</text>
</comment>
<dbReference type="InterPro" id="IPR025997">
    <property type="entry name" value="SBP_2_dom"/>
</dbReference>
<evidence type="ECO:0000256" key="2">
    <source>
        <dbReference type="ARBA" id="ARBA00022729"/>
    </source>
</evidence>
<dbReference type="Proteomes" id="UP001212498">
    <property type="component" value="Unassembled WGS sequence"/>
</dbReference>
<evidence type="ECO:0000256" key="3">
    <source>
        <dbReference type="SAM" id="SignalP"/>
    </source>
</evidence>